<accession>A0A6G1LKB5</accession>
<keyword evidence="3" id="KW-1185">Reference proteome</keyword>
<dbReference type="OrthoDB" id="4117770at2759"/>
<feature type="compositionally biased region" description="Low complexity" evidence="1">
    <location>
        <begin position="209"/>
        <end position="219"/>
    </location>
</feature>
<feature type="compositionally biased region" description="Basic and acidic residues" evidence="1">
    <location>
        <begin position="96"/>
        <end position="105"/>
    </location>
</feature>
<feature type="compositionally biased region" description="Polar residues" evidence="1">
    <location>
        <begin position="106"/>
        <end position="123"/>
    </location>
</feature>
<name>A0A6G1LKB5_9PEZI</name>
<proteinExistence type="predicted"/>
<sequence>MELEYIKSSLGDGDAVSRRLDSDPMTSAAASTTSDFNGAQRRIPKLAVRNKLADDNFRPPSTPSPPRSDNDSDERTTPSSYASSLRTHRHGFATYHSDDSRESRTDGQSQDGTPTKPTRTESASIKKRGLGMFGFLAIKEPSTSAWEEYAEVQKKFAAERGGRAIGMPGVSSRQLPAHVPKTNSQWDGLPHRRKRQFQTSFSAGQAETSSAGSVGSSSGYEPSIRTRFGSLTTKPLFRQDLKGESRQSSSREPAATNLPVKSPTAVYPAFHDDAVDPWDEPSLPQQRRNTAIAPWDEPPLQQKRNIAVAPWDEPPAAPGNLHML</sequence>
<evidence type="ECO:0000256" key="1">
    <source>
        <dbReference type="SAM" id="MobiDB-lite"/>
    </source>
</evidence>
<feature type="compositionally biased region" description="Polar residues" evidence="1">
    <location>
        <begin position="24"/>
        <end position="37"/>
    </location>
</feature>
<dbReference type="Proteomes" id="UP000799436">
    <property type="component" value="Unassembled WGS sequence"/>
</dbReference>
<reference evidence="2" key="1">
    <citation type="journal article" date="2020" name="Stud. Mycol.">
        <title>101 Dothideomycetes genomes: a test case for predicting lifestyles and emergence of pathogens.</title>
        <authorList>
            <person name="Haridas S."/>
            <person name="Albert R."/>
            <person name="Binder M."/>
            <person name="Bloem J."/>
            <person name="Labutti K."/>
            <person name="Salamov A."/>
            <person name="Andreopoulos B."/>
            <person name="Baker S."/>
            <person name="Barry K."/>
            <person name="Bills G."/>
            <person name="Bluhm B."/>
            <person name="Cannon C."/>
            <person name="Castanera R."/>
            <person name="Culley D."/>
            <person name="Daum C."/>
            <person name="Ezra D."/>
            <person name="Gonzalez J."/>
            <person name="Henrissat B."/>
            <person name="Kuo A."/>
            <person name="Liang C."/>
            <person name="Lipzen A."/>
            <person name="Lutzoni F."/>
            <person name="Magnuson J."/>
            <person name="Mondo S."/>
            <person name="Nolan M."/>
            <person name="Ohm R."/>
            <person name="Pangilinan J."/>
            <person name="Park H.-J."/>
            <person name="Ramirez L."/>
            <person name="Alfaro M."/>
            <person name="Sun H."/>
            <person name="Tritt A."/>
            <person name="Yoshinaga Y."/>
            <person name="Zwiers L.-H."/>
            <person name="Turgeon B."/>
            <person name="Goodwin S."/>
            <person name="Spatafora J."/>
            <person name="Crous P."/>
            <person name="Grigoriev I."/>
        </authorList>
    </citation>
    <scope>NUCLEOTIDE SEQUENCE</scope>
    <source>
        <strain evidence="2">CBS 116005</strain>
    </source>
</reference>
<evidence type="ECO:0000313" key="3">
    <source>
        <dbReference type="Proteomes" id="UP000799436"/>
    </source>
</evidence>
<dbReference type="EMBL" id="ML995811">
    <property type="protein sequence ID" value="KAF2773315.1"/>
    <property type="molecule type" value="Genomic_DNA"/>
</dbReference>
<evidence type="ECO:0000313" key="2">
    <source>
        <dbReference type="EMBL" id="KAF2773315.1"/>
    </source>
</evidence>
<gene>
    <name evidence="2" type="ORF">EJ03DRAFT_125959</name>
</gene>
<protein>
    <submittedName>
        <fullName evidence="2">Uncharacterized protein</fullName>
    </submittedName>
</protein>
<feature type="region of interest" description="Disordered" evidence="1">
    <location>
        <begin position="1"/>
        <end position="126"/>
    </location>
</feature>
<dbReference type="AlphaFoldDB" id="A0A6G1LKB5"/>
<organism evidence="2 3">
    <name type="scientific">Teratosphaeria nubilosa</name>
    <dbReference type="NCBI Taxonomy" id="161662"/>
    <lineage>
        <taxon>Eukaryota</taxon>
        <taxon>Fungi</taxon>
        <taxon>Dikarya</taxon>
        <taxon>Ascomycota</taxon>
        <taxon>Pezizomycotina</taxon>
        <taxon>Dothideomycetes</taxon>
        <taxon>Dothideomycetidae</taxon>
        <taxon>Mycosphaerellales</taxon>
        <taxon>Teratosphaeriaceae</taxon>
        <taxon>Teratosphaeria</taxon>
    </lineage>
</organism>
<feature type="region of interest" description="Disordered" evidence="1">
    <location>
        <begin position="200"/>
        <end position="300"/>
    </location>
</feature>
<feature type="region of interest" description="Disordered" evidence="1">
    <location>
        <begin position="169"/>
        <end position="188"/>
    </location>
</feature>